<dbReference type="GeneID" id="25334413"/>
<feature type="compositionally biased region" description="Polar residues" evidence="1">
    <location>
        <begin position="454"/>
        <end position="485"/>
    </location>
</feature>
<keyword evidence="3" id="KW-1185">Reference proteome</keyword>
<feature type="compositionally biased region" description="Polar residues" evidence="1">
    <location>
        <begin position="280"/>
        <end position="293"/>
    </location>
</feature>
<feature type="compositionally biased region" description="Polar residues" evidence="1">
    <location>
        <begin position="1"/>
        <end position="10"/>
    </location>
</feature>
<reference evidence="2" key="1">
    <citation type="submission" date="2013-10" db="EMBL/GenBank/DDBJ databases">
        <title>Genomic analysis of the causative agents of coccidiosis in chickens.</title>
        <authorList>
            <person name="Reid A.J."/>
            <person name="Blake D."/>
            <person name="Billington K."/>
            <person name="Browne H."/>
            <person name="Dunn M."/>
            <person name="Hung S."/>
            <person name="Kawahara F."/>
            <person name="Miranda-Saavedra D."/>
            <person name="Mourier T."/>
            <person name="Nagra H."/>
            <person name="Otto T.D."/>
            <person name="Rawlings N."/>
            <person name="Sanchez A."/>
            <person name="Sanders M."/>
            <person name="Subramaniam C."/>
            <person name="Tay Y."/>
            <person name="Dear P."/>
            <person name="Doerig C."/>
            <person name="Gruber A."/>
            <person name="Parkinson J."/>
            <person name="Shirley M."/>
            <person name="Wan K.L."/>
            <person name="Berriman M."/>
            <person name="Tomley F."/>
            <person name="Pain A."/>
        </authorList>
    </citation>
    <scope>NUCLEOTIDE SEQUENCE [LARGE SCALE GENOMIC DNA]</scope>
    <source>
        <strain evidence="2">Weybridge</strain>
    </source>
</reference>
<gene>
    <name evidence="2" type="ORF">EMWEY_00004270</name>
</gene>
<dbReference type="Proteomes" id="UP000030763">
    <property type="component" value="Unassembled WGS sequence"/>
</dbReference>
<organism evidence="2 3">
    <name type="scientific">Eimeria maxima</name>
    <name type="common">Coccidian parasite</name>
    <dbReference type="NCBI Taxonomy" id="5804"/>
    <lineage>
        <taxon>Eukaryota</taxon>
        <taxon>Sar</taxon>
        <taxon>Alveolata</taxon>
        <taxon>Apicomplexa</taxon>
        <taxon>Conoidasida</taxon>
        <taxon>Coccidia</taxon>
        <taxon>Eucoccidiorida</taxon>
        <taxon>Eimeriorina</taxon>
        <taxon>Eimeriidae</taxon>
        <taxon>Eimeria</taxon>
    </lineage>
</organism>
<feature type="compositionally biased region" description="Low complexity" evidence="1">
    <location>
        <begin position="98"/>
        <end position="112"/>
    </location>
</feature>
<feature type="compositionally biased region" description="Polar residues" evidence="1">
    <location>
        <begin position="498"/>
        <end position="507"/>
    </location>
</feature>
<dbReference type="AlphaFoldDB" id="U6M630"/>
<reference evidence="2" key="2">
    <citation type="submission" date="2013-10" db="EMBL/GenBank/DDBJ databases">
        <authorList>
            <person name="Aslett M."/>
        </authorList>
    </citation>
    <scope>NUCLEOTIDE SEQUENCE [LARGE SCALE GENOMIC DNA]</scope>
    <source>
        <strain evidence="2">Weybridge</strain>
    </source>
</reference>
<feature type="region of interest" description="Disordered" evidence="1">
    <location>
        <begin position="429"/>
        <end position="507"/>
    </location>
</feature>
<feature type="compositionally biased region" description="Polar residues" evidence="1">
    <location>
        <begin position="248"/>
        <end position="271"/>
    </location>
</feature>
<dbReference type="RefSeq" id="XP_013336139.1">
    <property type="nucleotide sequence ID" value="XM_013480685.1"/>
</dbReference>
<proteinExistence type="predicted"/>
<accession>U6M630</accession>
<evidence type="ECO:0000313" key="3">
    <source>
        <dbReference type="Proteomes" id="UP000030763"/>
    </source>
</evidence>
<feature type="region of interest" description="Disordered" evidence="1">
    <location>
        <begin position="248"/>
        <end position="300"/>
    </location>
</feature>
<feature type="compositionally biased region" description="Polar residues" evidence="1">
    <location>
        <begin position="155"/>
        <end position="171"/>
    </location>
</feature>
<feature type="region of interest" description="Disordered" evidence="1">
    <location>
        <begin position="84"/>
        <end position="210"/>
    </location>
</feature>
<evidence type="ECO:0000256" key="1">
    <source>
        <dbReference type="SAM" id="MobiDB-lite"/>
    </source>
</evidence>
<feature type="compositionally biased region" description="Polar residues" evidence="1">
    <location>
        <begin position="188"/>
        <end position="199"/>
    </location>
</feature>
<dbReference type="VEuPathDB" id="ToxoDB:EMWEY_00004270"/>
<protein>
    <submittedName>
        <fullName evidence="2">Uncharacterized protein</fullName>
    </submittedName>
</protein>
<dbReference type="EMBL" id="HG720457">
    <property type="protein sequence ID" value="CDJ59491.1"/>
    <property type="molecule type" value="Genomic_DNA"/>
</dbReference>
<feature type="region of interest" description="Disordered" evidence="1">
    <location>
        <begin position="1"/>
        <end position="23"/>
    </location>
</feature>
<sequence length="507" mass="52336">MSTSETTIQGGASKHSSPHDGLVCKPLRFVRPSEASENVGKSAVVETQVSGKAAAKSECCVAGETTGGTRVPEQPSCLVIQTPSSCNENSGCEGEQGGTVSSEGSSRSSITGCPSQAGSEPYPLRPSVEGQDDRQDVAWTTVVTEAPKETGQAGVINSGSDGATNPHQQPCSWAYGESVGGLGGVQIGQMSCPSNPFESQESRRVAEEDESILEVASAPQTIAIQRSTSLMDAPPSCILQDDSVSQVEQLRSITSQESSTAPANCTPTARSSADEEGSAIDSTGCSNKSSTVPANLGEGALAEMHGDLSARILPPLPNRNGENSEVEAVDIQPKPVAADAVQGTVEEQALGQTWNRATSTEGATACTPLQDASERDAFSETIDTGMCRTEAPAGQGSCATVSQDELNFLARKLTDLLRTAAEEIRLLNIGSLADLTRSDEHGQNRNPAVGEPALTTSGGVDSYSVPVSGNDQDAESLPSSRASSADTERQAVPAALPGSQTPHHPPD</sequence>
<dbReference type="OrthoDB" id="10588739at2759"/>
<name>U6M630_EIMMA</name>
<evidence type="ECO:0000313" key="2">
    <source>
        <dbReference type="EMBL" id="CDJ59491.1"/>
    </source>
</evidence>